<proteinExistence type="inferred from homology"/>
<keyword evidence="14" id="KW-1185">Reference proteome</keyword>
<evidence type="ECO:0000256" key="7">
    <source>
        <dbReference type="ARBA" id="ARBA00022801"/>
    </source>
</evidence>
<comment type="caution">
    <text evidence="13">The sequence shown here is derived from an EMBL/GenBank/DDBJ whole genome shotgun (WGS) entry which is preliminary data.</text>
</comment>
<evidence type="ECO:0000256" key="9">
    <source>
        <dbReference type="ARBA" id="ARBA00023242"/>
    </source>
</evidence>
<keyword evidence="6 12" id="KW-0507">mRNA processing</keyword>
<evidence type="ECO:0000256" key="11">
    <source>
        <dbReference type="ARBA" id="ARBA00048336"/>
    </source>
</evidence>
<name>A0AAV5QI33_9ASCO</name>
<comment type="subcellular location">
    <subcellularLocation>
        <location evidence="2 12">Nucleus</location>
    </subcellularLocation>
</comment>
<dbReference type="Proteomes" id="UP001360560">
    <property type="component" value="Unassembled WGS sequence"/>
</dbReference>
<dbReference type="EC" id="3.1.3.16" evidence="4 12"/>
<comment type="catalytic activity">
    <reaction evidence="10 12">
        <text>O-phospho-L-seryl-[protein] + H2O = L-seryl-[protein] + phosphate</text>
        <dbReference type="Rhea" id="RHEA:20629"/>
        <dbReference type="Rhea" id="RHEA-COMP:9863"/>
        <dbReference type="Rhea" id="RHEA-COMP:11604"/>
        <dbReference type="ChEBI" id="CHEBI:15377"/>
        <dbReference type="ChEBI" id="CHEBI:29999"/>
        <dbReference type="ChEBI" id="CHEBI:43474"/>
        <dbReference type="ChEBI" id="CHEBI:83421"/>
        <dbReference type="EC" id="3.1.3.16"/>
    </reaction>
</comment>
<dbReference type="AlphaFoldDB" id="A0AAV5QI33"/>
<keyword evidence="7 12" id="KW-0378">Hydrolase</keyword>
<evidence type="ECO:0000256" key="5">
    <source>
        <dbReference type="ARBA" id="ARBA00017215"/>
    </source>
</evidence>
<dbReference type="RefSeq" id="XP_064851331.1">
    <property type="nucleotide sequence ID" value="XM_064995259.1"/>
</dbReference>
<evidence type="ECO:0000256" key="1">
    <source>
        <dbReference type="ARBA" id="ARBA00002497"/>
    </source>
</evidence>
<dbReference type="FunFam" id="3.40.50.2300:FF:000039">
    <property type="entry name" value="RNA polymerase II subunit A C-terminal domain phosphatase"/>
    <property type="match status" value="1"/>
</dbReference>
<keyword evidence="9 12" id="KW-0539">Nucleus</keyword>
<protein>
    <recommendedName>
        <fullName evidence="5 12">RNA polymerase II subunit A C-terminal domain phosphatase SSU72</fullName>
        <shortName evidence="12">CTD phosphatase SSU72</shortName>
        <ecNumber evidence="4 12">3.1.3.16</ecNumber>
    </recommendedName>
</protein>
<evidence type="ECO:0000256" key="10">
    <source>
        <dbReference type="ARBA" id="ARBA00047761"/>
    </source>
</evidence>
<dbReference type="Gene3D" id="3.40.50.2300">
    <property type="match status" value="2"/>
</dbReference>
<dbReference type="GO" id="GO:0031124">
    <property type="term" value="P:mRNA 3'-end processing"/>
    <property type="evidence" value="ECO:0007669"/>
    <property type="project" value="UniProtKB-ARBA"/>
</dbReference>
<dbReference type="EMBL" id="BTFZ01000002">
    <property type="protein sequence ID" value="GMM34331.1"/>
    <property type="molecule type" value="Genomic_DNA"/>
</dbReference>
<dbReference type="InterPro" id="IPR006811">
    <property type="entry name" value="RNA_pol_II_suA"/>
</dbReference>
<dbReference type="Pfam" id="PF04722">
    <property type="entry name" value="Ssu72"/>
    <property type="match status" value="1"/>
</dbReference>
<evidence type="ECO:0000313" key="13">
    <source>
        <dbReference type="EMBL" id="GMM34331.1"/>
    </source>
</evidence>
<evidence type="ECO:0000256" key="6">
    <source>
        <dbReference type="ARBA" id="ARBA00022664"/>
    </source>
</evidence>
<evidence type="ECO:0000313" key="14">
    <source>
        <dbReference type="Proteomes" id="UP001360560"/>
    </source>
</evidence>
<comment type="similarity">
    <text evidence="3 12">Belongs to the SSU72 phosphatase family.</text>
</comment>
<sequence>MSSLKFCTVCASNQNRSMEAHKVLRDAGYTVSSYGTGSAVRLPGPSIDKPNTYAFGTAYDDIYKELEGQDSRLYTQNGVLKMLDRNRHVKQAPEKFQQNTKVFDFIITCEERCFDAVIDDLYNRGAILNRVVHVINVDIKDDTESAAVGGQAILKLVNAVAAKKKEIEKDSDDGDCLEDHLMDIMTQWQLEHPHLLLLYNVAYY</sequence>
<dbReference type="GeneID" id="90072310"/>
<organism evidence="13 14">
    <name type="scientific">Saccharomycopsis crataegensis</name>
    <dbReference type="NCBI Taxonomy" id="43959"/>
    <lineage>
        <taxon>Eukaryota</taxon>
        <taxon>Fungi</taxon>
        <taxon>Dikarya</taxon>
        <taxon>Ascomycota</taxon>
        <taxon>Saccharomycotina</taxon>
        <taxon>Saccharomycetes</taxon>
        <taxon>Saccharomycopsidaceae</taxon>
        <taxon>Saccharomycopsis</taxon>
    </lineage>
</organism>
<evidence type="ECO:0000256" key="4">
    <source>
        <dbReference type="ARBA" id="ARBA00013081"/>
    </source>
</evidence>
<evidence type="ECO:0000256" key="2">
    <source>
        <dbReference type="ARBA" id="ARBA00004123"/>
    </source>
</evidence>
<reference evidence="13 14" key="1">
    <citation type="journal article" date="2023" name="Elife">
        <title>Identification of key yeast species and microbe-microbe interactions impacting larval growth of Drosophila in the wild.</title>
        <authorList>
            <person name="Mure A."/>
            <person name="Sugiura Y."/>
            <person name="Maeda R."/>
            <person name="Honda K."/>
            <person name="Sakurai N."/>
            <person name="Takahashi Y."/>
            <person name="Watada M."/>
            <person name="Katoh T."/>
            <person name="Gotoh A."/>
            <person name="Gotoh Y."/>
            <person name="Taniguchi I."/>
            <person name="Nakamura K."/>
            <person name="Hayashi T."/>
            <person name="Katayama T."/>
            <person name="Uemura T."/>
            <person name="Hattori Y."/>
        </authorList>
    </citation>
    <scope>NUCLEOTIDE SEQUENCE [LARGE SCALE GENOMIC DNA]</scope>
    <source>
        <strain evidence="13 14">SC-9</strain>
    </source>
</reference>
<evidence type="ECO:0000256" key="12">
    <source>
        <dbReference type="RuleBase" id="RU369031"/>
    </source>
</evidence>
<dbReference type="PANTHER" id="PTHR20383">
    <property type="entry name" value="RNA POLYMERASE II SUBUNIT A C-TERMINAL DOMAIN PHOSPHATASE"/>
    <property type="match status" value="1"/>
</dbReference>
<evidence type="ECO:0000256" key="3">
    <source>
        <dbReference type="ARBA" id="ARBA00008978"/>
    </source>
</evidence>
<comment type="function">
    <text evidence="1 12">Processively dephosphorylates Ser-5 of the heptad repeats YSPTSPS in the C-terminal domain of the largest RNA polymerase II subunit (RPB1).</text>
</comment>
<comment type="subunit">
    <text evidence="12">Component of the cleavage and polyadenylation factor (CPF) complex.</text>
</comment>
<evidence type="ECO:0000256" key="8">
    <source>
        <dbReference type="ARBA" id="ARBA00022912"/>
    </source>
</evidence>
<comment type="function">
    <text evidence="12">Component of the cleavage and polyadenylation factor (CPF) complex, which plays a key role in polyadenylation-dependent pre-mRNA 3'-end formation and cooperates with cleavage factors including the CFIA complex and NAB4/CFIB. SSU72 is required for 3'-end formation of snoRNAs.</text>
</comment>
<gene>
    <name evidence="13" type="ORF">DASC09_016560</name>
</gene>
<accession>A0AAV5QI33</accession>
<dbReference type="GO" id="GO:0008420">
    <property type="term" value="F:RNA polymerase II CTD heptapeptide repeat phosphatase activity"/>
    <property type="evidence" value="ECO:0007669"/>
    <property type="project" value="UniProtKB-ARBA"/>
</dbReference>
<keyword evidence="8 12" id="KW-0904">Protein phosphatase</keyword>
<comment type="catalytic activity">
    <reaction evidence="11 12">
        <text>O-phospho-L-threonyl-[protein] + H2O = L-threonyl-[protein] + phosphate</text>
        <dbReference type="Rhea" id="RHEA:47004"/>
        <dbReference type="Rhea" id="RHEA-COMP:11060"/>
        <dbReference type="Rhea" id="RHEA-COMP:11605"/>
        <dbReference type="ChEBI" id="CHEBI:15377"/>
        <dbReference type="ChEBI" id="CHEBI:30013"/>
        <dbReference type="ChEBI" id="CHEBI:43474"/>
        <dbReference type="ChEBI" id="CHEBI:61977"/>
        <dbReference type="EC" id="3.1.3.16"/>
    </reaction>
</comment>
<dbReference type="GO" id="GO:0005847">
    <property type="term" value="C:mRNA cleavage and polyadenylation specificity factor complex"/>
    <property type="evidence" value="ECO:0007669"/>
    <property type="project" value="UniProtKB-ARBA"/>
</dbReference>